<gene>
    <name evidence="1" type="ORF">MANES_11G128250v8</name>
</gene>
<dbReference type="Proteomes" id="UP000091857">
    <property type="component" value="Chromosome 11"/>
</dbReference>
<proteinExistence type="predicted"/>
<reference evidence="2" key="1">
    <citation type="journal article" date="2016" name="Nat. Biotechnol.">
        <title>Sequencing wild and cultivated cassava and related species reveals extensive interspecific hybridization and genetic diversity.</title>
        <authorList>
            <person name="Bredeson J.V."/>
            <person name="Lyons J.B."/>
            <person name="Prochnik S.E."/>
            <person name="Wu G.A."/>
            <person name="Ha C.M."/>
            <person name="Edsinger-Gonzales E."/>
            <person name="Grimwood J."/>
            <person name="Schmutz J."/>
            <person name="Rabbi I.Y."/>
            <person name="Egesi C."/>
            <person name="Nauluvula P."/>
            <person name="Lebot V."/>
            <person name="Ndunguru J."/>
            <person name="Mkamilo G."/>
            <person name="Bart R.S."/>
            <person name="Setter T.L."/>
            <person name="Gleadow R.M."/>
            <person name="Kulakow P."/>
            <person name="Ferguson M.E."/>
            <person name="Rounsley S."/>
            <person name="Rokhsar D.S."/>
        </authorList>
    </citation>
    <scope>NUCLEOTIDE SEQUENCE [LARGE SCALE GENOMIC DNA]</scope>
    <source>
        <strain evidence="2">cv. AM560-2</strain>
    </source>
</reference>
<dbReference type="EMBL" id="CM004397">
    <property type="protein sequence ID" value="KAG8644431.1"/>
    <property type="molecule type" value="Genomic_DNA"/>
</dbReference>
<accession>A0ACB7GWV5</accession>
<evidence type="ECO:0000313" key="2">
    <source>
        <dbReference type="Proteomes" id="UP000091857"/>
    </source>
</evidence>
<evidence type="ECO:0000313" key="1">
    <source>
        <dbReference type="EMBL" id="KAG8644431.1"/>
    </source>
</evidence>
<keyword evidence="2" id="KW-1185">Reference proteome</keyword>
<name>A0ACB7GWV5_MANES</name>
<sequence>MNKNYNNENQWNENKAMKKNLKYFLKFLDWGDLIDDAIDLNLEQTQRYLWKEKSKLCWIVKSARHTNHPCSLRVEEVPPCSVPSHKNQKERIQWRCYSVYRIETQISSFFLI</sequence>
<comment type="caution">
    <text evidence="1">The sequence shown here is derived from an EMBL/GenBank/DDBJ whole genome shotgun (WGS) entry which is preliminary data.</text>
</comment>
<protein>
    <submittedName>
        <fullName evidence="1">Uncharacterized protein</fullName>
    </submittedName>
</protein>
<organism evidence="1 2">
    <name type="scientific">Manihot esculenta</name>
    <name type="common">Cassava</name>
    <name type="synonym">Jatropha manihot</name>
    <dbReference type="NCBI Taxonomy" id="3983"/>
    <lineage>
        <taxon>Eukaryota</taxon>
        <taxon>Viridiplantae</taxon>
        <taxon>Streptophyta</taxon>
        <taxon>Embryophyta</taxon>
        <taxon>Tracheophyta</taxon>
        <taxon>Spermatophyta</taxon>
        <taxon>Magnoliopsida</taxon>
        <taxon>eudicotyledons</taxon>
        <taxon>Gunneridae</taxon>
        <taxon>Pentapetalae</taxon>
        <taxon>rosids</taxon>
        <taxon>fabids</taxon>
        <taxon>Malpighiales</taxon>
        <taxon>Euphorbiaceae</taxon>
        <taxon>Crotonoideae</taxon>
        <taxon>Manihoteae</taxon>
        <taxon>Manihot</taxon>
    </lineage>
</organism>